<evidence type="ECO:0000256" key="3">
    <source>
        <dbReference type="ARBA" id="ARBA00005043"/>
    </source>
</evidence>
<dbReference type="Proteomes" id="UP001075354">
    <property type="component" value="Chromosome 7"/>
</dbReference>
<dbReference type="Gene3D" id="3.40.50.300">
    <property type="entry name" value="P-loop containing nucleotide triphosphate hydrolases"/>
    <property type="match status" value="1"/>
</dbReference>
<keyword evidence="6" id="KW-0963">Cytoplasm</keyword>
<dbReference type="GO" id="GO:0008023">
    <property type="term" value="C:transcription elongation factor complex"/>
    <property type="evidence" value="ECO:0007669"/>
    <property type="project" value="TreeGrafter"/>
</dbReference>
<protein>
    <recommendedName>
        <fullName evidence="5">Elongator complex protein 4</fullName>
    </recommendedName>
</protein>
<gene>
    <name evidence="9" type="ORF">ONE63_009175</name>
</gene>
<evidence type="ECO:0000313" key="10">
    <source>
        <dbReference type="Proteomes" id="UP001075354"/>
    </source>
</evidence>
<name>A0AAV7XK97_9NEOP</name>
<evidence type="ECO:0000256" key="1">
    <source>
        <dbReference type="ARBA" id="ARBA00004123"/>
    </source>
</evidence>
<dbReference type="PANTHER" id="PTHR12896">
    <property type="entry name" value="PAX6 NEIGHBOR PROTEIN PAXNEB"/>
    <property type="match status" value="1"/>
</dbReference>
<organism evidence="9 10">
    <name type="scientific">Megalurothrips usitatus</name>
    <name type="common">bean blossom thrips</name>
    <dbReference type="NCBI Taxonomy" id="439358"/>
    <lineage>
        <taxon>Eukaryota</taxon>
        <taxon>Metazoa</taxon>
        <taxon>Ecdysozoa</taxon>
        <taxon>Arthropoda</taxon>
        <taxon>Hexapoda</taxon>
        <taxon>Insecta</taxon>
        <taxon>Pterygota</taxon>
        <taxon>Neoptera</taxon>
        <taxon>Paraneoptera</taxon>
        <taxon>Thysanoptera</taxon>
        <taxon>Terebrantia</taxon>
        <taxon>Thripoidea</taxon>
        <taxon>Thripidae</taxon>
        <taxon>Megalurothrips</taxon>
    </lineage>
</organism>
<dbReference type="InterPro" id="IPR008728">
    <property type="entry name" value="Elongator_complex_protein_4"/>
</dbReference>
<evidence type="ECO:0000256" key="7">
    <source>
        <dbReference type="ARBA" id="ARBA00022694"/>
    </source>
</evidence>
<evidence type="ECO:0000256" key="8">
    <source>
        <dbReference type="ARBA" id="ARBA00023242"/>
    </source>
</evidence>
<comment type="caution">
    <text evidence="9">The sequence shown here is derived from an EMBL/GenBank/DDBJ whole genome shotgun (WGS) entry which is preliminary data.</text>
</comment>
<comment type="pathway">
    <text evidence="3">tRNA modification; 5-methoxycarbonylmethyl-2-thiouridine-tRNA biosynthesis.</text>
</comment>
<proteinExistence type="inferred from homology"/>
<dbReference type="CDD" id="cd19494">
    <property type="entry name" value="Elp4"/>
    <property type="match status" value="1"/>
</dbReference>
<evidence type="ECO:0000256" key="5">
    <source>
        <dbReference type="ARBA" id="ARBA00020265"/>
    </source>
</evidence>
<keyword evidence="10" id="KW-1185">Reference proteome</keyword>
<dbReference type="InterPro" id="IPR027417">
    <property type="entry name" value="P-loop_NTPase"/>
</dbReference>
<dbReference type="Pfam" id="PF05625">
    <property type="entry name" value="PAXNEB"/>
    <property type="match status" value="1"/>
</dbReference>
<evidence type="ECO:0000313" key="9">
    <source>
        <dbReference type="EMBL" id="KAJ1525995.1"/>
    </source>
</evidence>
<keyword evidence="8" id="KW-0539">Nucleus</keyword>
<evidence type="ECO:0000256" key="4">
    <source>
        <dbReference type="ARBA" id="ARBA00007573"/>
    </source>
</evidence>
<comment type="similarity">
    <text evidence="4">Belongs to the ELP4 family.</text>
</comment>
<comment type="subcellular location">
    <subcellularLocation>
        <location evidence="2">Cytoplasm</location>
    </subcellularLocation>
    <subcellularLocation>
        <location evidence="1">Nucleus</location>
    </subcellularLocation>
</comment>
<evidence type="ECO:0000256" key="2">
    <source>
        <dbReference type="ARBA" id="ARBA00004496"/>
    </source>
</evidence>
<reference evidence="9" key="1">
    <citation type="submission" date="2022-12" db="EMBL/GenBank/DDBJ databases">
        <title>Chromosome-level genome assembly of the bean flower thrips Megalurothrips usitatus.</title>
        <authorList>
            <person name="Ma L."/>
            <person name="Liu Q."/>
            <person name="Li H."/>
            <person name="Cai W."/>
        </authorList>
    </citation>
    <scope>NUCLEOTIDE SEQUENCE</scope>
    <source>
        <strain evidence="9">Cailab_2022a</strain>
    </source>
</reference>
<dbReference type="GO" id="GO:0005737">
    <property type="term" value="C:cytoplasm"/>
    <property type="evidence" value="ECO:0007669"/>
    <property type="project" value="UniProtKB-SubCell"/>
</dbReference>
<evidence type="ECO:0000256" key="6">
    <source>
        <dbReference type="ARBA" id="ARBA00022490"/>
    </source>
</evidence>
<sequence>MAALTSDGNVTSFQKKGRNRIPYIQGTRQSVQNAQILASSGVPSLDHVLGSGLPVGTILLIEEDVFGTFSKLMLKYFLAEGIACEHPSFLASLDTIPKSLMKELPVPIKTESSSGTSIDSKADPMTIAWRYQNMRQVQSIPGSTNSGTQLGHNFDLTQTISADELEQSSYSLWSGSN</sequence>
<dbReference type="PANTHER" id="PTHR12896:SF1">
    <property type="entry name" value="ELONGATOR COMPLEX PROTEIN 4"/>
    <property type="match status" value="1"/>
</dbReference>
<accession>A0AAV7XK97</accession>
<dbReference type="AlphaFoldDB" id="A0AAV7XK97"/>
<keyword evidence="7" id="KW-0819">tRNA processing</keyword>
<dbReference type="GO" id="GO:0033588">
    <property type="term" value="C:elongator holoenzyme complex"/>
    <property type="evidence" value="ECO:0007669"/>
    <property type="project" value="InterPro"/>
</dbReference>
<dbReference type="EMBL" id="JAPTSV010000007">
    <property type="protein sequence ID" value="KAJ1525995.1"/>
    <property type="molecule type" value="Genomic_DNA"/>
</dbReference>
<dbReference type="GO" id="GO:0002098">
    <property type="term" value="P:tRNA wobble uridine modification"/>
    <property type="evidence" value="ECO:0007669"/>
    <property type="project" value="InterPro"/>
</dbReference>